<gene>
    <name evidence="1" type="ORF">HPB48_015449</name>
</gene>
<dbReference type="Proteomes" id="UP000821853">
    <property type="component" value="Chromosome 4"/>
</dbReference>
<organism evidence="1 2">
    <name type="scientific">Haemaphysalis longicornis</name>
    <name type="common">Bush tick</name>
    <dbReference type="NCBI Taxonomy" id="44386"/>
    <lineage>
        <taxon>Eukaryota</taxon>
        <taxon>Metazoa</taxon>
        <taxon>Ecdysozoa</taxon>
        <taxon>Arthropoda</taxon>
        <taxon>Chelicerata</taxon>
        <taxon>Arachnida</taxon>
        <taxon>Acari</taxon>
        <taxon>Parasitiformes</taxon>
        <taxon>Ixodida</taxon>
        <taxon>Ixodoidea</taxon>
        <taxon>Ixodidae</taxon>
        <taxon>Haemaphysalinae</taxon>
        <taxon>Haemaphysalis</taxon>
    </lineage>
</organism>
<dbReference type="OrthoDB" id="6499199at2759"/>
<protein>
    <submittedName>
        <fullName evidence="1">Uncharacterized protein</fullName>
    </submittedName>
</protein>
<dbReference type="EMBL" id="JABSTR010000006">
    <property type="protein sequence ID" value="KAH9374530.1"/>
    <property type="molecule type" value="Genomic_DNA"/>
</dbReference>
<evidence type="ECO:0000313" key="2">
    <source>
        <dbReference type="Proteomes" id="UP000821853"/>
    </source>
</evidence>
<proteinExistence type="predicted"/>
<dbReference type="VEuPathDB" id="VectorBase:HLOH_043903"/>
<dbReference type="AlphaFoldDB" id="A0A9J6GGQ2"/>
<keyword evidence="2" id="KW-1185">Reference proteome</keyword>
<sequence length="69" mass="7921">MLVLMNAFAGQLRACLMVKNEVKKINSMADIAATPYLKVYLLKDSSISRYMKVNLIKMNKNTLTLRQRI</sequence>
<evidence type="ECO:0000313" key="1">
    <source>
        <dbReference type="EMBL" id="KAH9374530.1"/>
    </source>
</evidence>
<comment type="caution">
    <text evidence="1">The sequence shown here is derived from an EMBL/GenBank/DDBJ whole genome shotgun (WGS) entry which is preliminary data.</text>
</comment>
<name>A0A9J6GGQ2_HAELO</name>
<accession>A0A9J6GGQ2</accession>
<reference evidence="1 2" key="1">
    <citation type="journal article" date="2020" name="Cell">
        <title>Large-Scale Comparative Analyses of Tick Genomes Elucidate Their Genetic Diversity and Vector Capacities.</title>
        <authorList>
            <consortium name="Tick Genome and Microbiome Consortium (TIGMIC)"/>
            <person name="Jia N."/>
            <person name="Wang J."/>
            <person name="Shi W."/>
            <person name="Du L."/>
            <person name="Sun Y."/>
            <person name="Zhan W."/>
            <person name="Jiang J.F."/>
            <person name="Wang Q."/>
            <person name="Zhang B."/>
            <person name="Ji P."/>
            <person name="Bell-Sakyi L."/>
            <person name="Cui X.M."/>
            <person name="Yuan T.T."/>
            <person name="Jiang B.G."/>
            <person name="Yang W.F."/>
            <person name="Lam T.T."/>
            <person name="Chang Q.C."/>
            <person name="Ding S.J."/>
            <person name="Wang X.J."/>
            <person name="Zhu J.G."/>
            <person name="Ruan X.D."/>
            <person name="Zhao L."/>
            <person name="Wei J.T."/>
            <person name="Ye R.Z."/>
            <person name="Que T.C."/>
            <person name="Du C.H."/>
            <person name="Zhou Y.H."/>
            <person name="Cheng J.X."/>
            <person name="Dai P.F."/>
            <person name="Guo W.B."/>
            <person name="Han X.H."/>
            <person name="Huang E.J."/>
            <person name="Li L.F."/>
            <person name="Wei W."/>
            <person name="Gao Y.C."/>
            <person name="Liu J.Z."/>
            <person name="Shao H.Z."/>
            <person name="Wang X."/>
            <person name="Wang C.C."/>
            <person name="Yang T.C."/>
            <person name="Huo Q.B."/>
            <person name="Li W."/>
            <person name="Chen H.Y."/>
            <person name="Chen S.E."/>
            <person name="Zhou L.G."/>
            <person name="Ni X.B."/>
            <person name="Tian J.H."/>
            <person name="Sheng Y."/>
            <person name="Liu T."/>
            <person name="Pan Y.S."/>
            <person name="Xia L.Y."/>
            <person name="Li J."/>
            <person name="Zhao F."/>
            <person name="Cao W.C."/>
        </authorList>
    </citation>
    <scope>NUCLEOTIDE SEQUENCE [LARGE SCALE GENOMIC DNA]</scope>
    <source>
        <strain evidence="1">HaeL-2018</strain>
    </source>
</reference>